<accession>A0A848BP26</accession>
<organism evidence="3 4">
    <name type="scientific">Megasphaera hexanoica</name>
    <dbReference type="NCBI Taxonomy" id="1675036"/>
    <lineage>
        <taxon>Bacteria</taxon>
        <taxon>Bacillati</taxon>
        <taxon>Bacillota</taxon>
        <taxon>Negativicutes</taxon>
        <taxon>Veillonellales</taxon>
        <taxon>Veillonellaceae</taxon>
        <taxon>Megasphaera</taxon>
    </lineage>
</organism>
<dbReference type="PROSITE" id="PS00662">
    <property type="entry name" value="T2SP_E"/>
    <property type="match status" value="1"/>
</dbReference>
<dbReference type="SMART" id="SM00382">
    <property type="entry name" value="AAA"/>
    <property type="match status" value="1"/>
</dbReference>
<dbReference type="PANTHER" id="PTHR30486:SF6">
    <property type="entry name" value="TYPE IV PILUS RETRACTATION ATPASE PILT"/>
    <property type="match status" value="1"/>
</dbReference>
<dbReference type="InterPro" id="IPR001482">
    <property type="entry name" value="T2SS/T4SS_dom"/>
</dbReference>
<evidence type="ECO:0000256" key="1">
    <source>
        <dbReference type="ARBA" id="ARBA00006611"/>
    </source>
</evidence>
<comment type="caution">
    <text evidence="3">The sequence shown here is derived from an EMBL/GenBank/DDBJ whole genome shotgun (WGS) entry which is preliminary data.</text>
</comment>
<dbReference type="SUPFAM" id="SSF52540">
    <property type="entry name" value="P-loop containing nucleoside triphosphate hydrolases"/>
    <property type="match status" value="1"/>
</dbReference>
<proteinExistence type="inferred from homology"/>
<name>A0A848BP26_9FIRM</name>
<feature type="domain" description="Bacterial type II secretion system protein E" evidence="2">
    <location>
        <begin position="185"/>
        <end position="199"/>
    </location>
</feature>
<dbReference type="Gene3D" id="3.30.450.90">
    <property type="match status" value="1"/>
</dbReference>
<dbReference type="InterPro" id="IPR027417">
    <property type="entry name" value="P-loop_NTPase"/>
</dbReference>
<dbReference type="GO" id="GO:0016887">
    <property type="term" value="F:ATP hydrolysis activity"/>
    <property type="evidence" value="ECO:0007669"/>
    <property type="project" value="InterPro"/>
</dbReference>
<dbReference type="Pfam" id="PF00437">
    <property type="entry name" value="T2SSE"/>
    <property type="match status" value="1"/>
</dbReference>
<comment type="similarity">
    <text evidence="1">Belongs to the GSP E family.</text>
</comment>
<reference evidence="3 4" key="1">
    <citation type="submission" date="2020-04" db="EMBL/GenBank/DDBJ databases">
        <authorList>
            <person name="Hitch T.C.A."/>
            <person name="Wylensek D."/>
            <person name="Clavel T."/>
        </authorList>
    </citation>
    <scope>NUCLEOTIDE SEQUENCE [LARGE SCALE GENOMIC DNA]</scope>
    <source>
        <strain evidence="3 4">Oil-RF-744-FAT-WT-6-1</strain>
    </source>
</reference>
<gene>
    <name evidence="3" type="primary">tadA</name>
    <name evidence="3" type="ORF">HF872_05470</name>
</gene>
<protein>
    <submittedName>
        <fullName evidence="3">Flp pilus assembly complex ATPase component TadA</fullName>
    </submittedName>
</protein>
<evidence type="ECO:0000313" key="4">
    <source>
        <dbReference type="Proteomes" id="UP000591071"/>
    </source>
</evidence>
<dbReference type="PANTHER" id="PTHR30486">
    <property type="entry name" value="TWITCHING MOTILITY PROTEIN PILT"/>
    <property type="match status" value="1"/>
</dbReference>
<dbReference type="InterPro" id="IPR050921">
    <property type="entry name" value="T4SS_GSP_E_ATPase"/>
</dbReference>
<dbReference type="Proteomes" id="UP000591071">
    <property type="component" value="Unassembled WGS sequence"/>
</dbReference>
<dbReference type="InterPro" id="IPR003593">
    <property type="entry name" value="AAA+_ATPase"/>
</dbReference>
<dbReference type="Gene3D" id="3.40.50.300">
    <property type="entry name" value="P-loop containing nucleotide triphosphate hydrolases"/>
    <property type="match status" value="1"/>
</dbReference>
<dbReference type="AlphaFoldDB" id="A0A848BP26"/>
<evidence type="ECO:0000313" key="3">
    <source>
        <dbReference type="EMBL" id="NME28071.1"/>
    </source>
</evidence>
<dbReference type="EMBL" id="JABAFG010000007">
    <property type="protein sequence ID" value="NME28071.1"/>
    <property type="molecule type" value="Genomic_DNA"/>
</dbReference>
<evidence type="ECO:0000259" key="2">
    <source>
        <dbReference type="PROSITE" id="PS00662"/>
    </source>
</evidence>
<sequence length="315" mass="35531">MTINDVIAMAIIKKATDIHLQEGHPVMLRIGMELTSLQNWFVTKEELRCWLLAQGWNNRTGDSLSAEWDEKVRLRIQLCQAYGGFYADIRILYPLSSLPADGDEKLLQRLACCSDGLILICGPTGCGKTTALWRMIQYLNDHKKYHIITLEDPIEIILEEGGSLITQRELHCHFTSFSQAVCQALRQDPDVILIGEMRDQETMDAALTAAETGHLVLSTLHTRSAAQAITRFVGAYPGSRQEEIRYRLSQVLQAILAQQRLCRQQDACIVREVLLRTHAVSQLIRTGREHQLPSLMQMGAAMGMRTMEQACQGRI</sequence>